<feature type="region of interest" description="Disordered" evidence="1">
    <location>
        <begin position="101"/>
        <end position="120"/>
    </location>
</feature>
<protein>
    <submittedName>
        <fullName evidence="2">Finger protein</fullName>
    </submittedName>
</protein>
<sequence length="213" mass="23000">MEESPISPPSRTRPATDTAEPDRPQKRARADLAPPRVSRACDRCKLLVFIGKVCSVLHWLTSRMLVLGERHDALGHGPYIRRGQLLPAIDNNAVILEGRDCPEGANSNSSEKARGGGNTSAAFHRTSYAETAPISISLIAVSGINYETSFSLQSPSHLQESEITDVPHDAVVVDDVPDLPDTDSLRNSPEPPQTDEQGHYVGPASGVSFLSRI</sequence>
<dbReference type="Proteomes" id="UP000070121">
    <property type="component" value="Unassembled WGS sequence"/>
</dbReference>
<dbReference type="AlphaFoldDB" id="A0A135UGX2"/>
<reference evidence="2 3" key="1">
    <citation type="submission" date="2014-02" db="EMBL/GenBank/DDBJ databases">
        <title>The genome sequence of Colletotrichum salicis CBS 607.94.</title>
        <authorList>
            <person name="Baroncelli R."/>
            <person name="Thon M.R."/>
        </authorList>
    </citation>
    <scope>NUCLEOTIDE SEQUENCE [LARGE SCALE GENOMIC DNA]</scope>
    <source>
        <strain evidence="2 3">CBS 607.94</strain>
    </source>
</reference>
<accession>A0A135UGX2</accession>
<comment type="caution">
    <text evidence="2">The sequence shown here is derived from an EMBL/GenBank/DDBJ whole genome shotgun (WGS) entry which is preliminary data.</text>
</comment>
<organism evidence="2 3">
    <name type="scientific">Colletotrichum salicis</name>
    <dbReference type="NCBI Taxonomy" id="1209931"/>
    <lineage>
        <taxon>Eukaryota</taxon>
        <taxon>Fungi</taxon>
        <taxon>Dikarya</taxon>
        <taxon>Ascomycota</taxon>
        <taxon>Pezizomycotina</taxon>
        <taxon>Sordariomycetes</taxon>
        <taxon>Hypocreomycetidae</taxon>
        <taxon>Glomerellales</taxon>
        <taxon>Glomerellaceae</taxon>
        <taxon>Colletotrichum</taxon>
        <taxon>Colletotrichum acutatum species complex</taxon>
    </lineage>
</organism>
<evidence type="ECO:0000256" key="1">
    <source>
        <dbReference type="SAM" id="MobiDB-lite"/>
    </source>
</evidence>
<feature type="region of interest" description="Disordered" evidence="1">
    <location>
        <begin position="1"/>
        <end position="34"/>
    </location>
</feature>
<evidence type="ECO:0000313" key="2">
    <source>
        <dbReference type="EMBL" id="KXH59635.1"/>
    </source>
</evidence>
<dbReference type="EMBL" id="JFFI01001482">
    <property type="protein sequence ID" value="KXH59635.1"/>
    <property type="molecule type" value="Genomic_DNA"/>
</dbReference>
<evidence type="ECO:0000313" key="3">
    <source>
        <dbReference type="Proteomes" id="UP000070121"/>
    </source>
</evidence>
<proteinExistence type="predicted"/>
<name>A0A135UGX2_9PEZI</name>
<feature type="compositionally biased region" description="Basic and acidic residues" evidence="1">
    <location>
        <begin position="20"/>
        <end position="30"/>
    </location>
</feature>
<gene>
    <name evidence="2" type="ORF">CSAL01_04186</name>
</gene>
<feature type="region of interest" description="Disordered" evidence="1">
    <location>
        <begin position="173"/>
        <end position="213"/>
    </location>
</feature>
<keyword evidence="3" id="KW-1185">Reference proteome</keyword>